<keyword evidence="2" id="KW-0812">Transmembrane</keyword>
<feature type="compositionally biased region" description="Polar residues" evidence="1">
    <location>
        <begin position="220"/>
        <end position="230"/>
    </location>
</feature>
<evidence type="ECO:0000256" key="1">
    <source>
        <dbReference type="SAM" id="MobiDB-lite"/>
    </source>
</evidence>
<evidence type="ECO:0000256" key="2">
    <source>
        <dbReference type="SAM" id="Phobius"/>
    </source>
</evidence>
<reference evidence="4" key="3">
    <citation type="submission" date="2025-08" db="UniProtKB">
        <authorList>
            <consortium name="RefSeq"/>
        </authorList>
    </citation>
    <scope>IDENTIFICATION</scope>
    <source>
        <strain evidence="4">NI907</strain>
    </source>
</reference>
<dbReference type="AlphaFoldDB" id="A0A6P8B0Q8"/>
<dbReference type="RefSeq" id="XP_030980811.1">
    <property type="nucleotide sequence ID" value="XM_031127144.1"/>
</dbReference>
<accession>A0A6P8B0Q8</accession>
<proteinExistence type="predicted"/>
<evidence type="ECO:0000313" key="4">
    <source>
        <dbReference type="RefSeq" id="XP_030980811.1"/>
    </source>
</evidence>
<evidence type="ECO:0000313" key="3">
    <source>
        <dbReference type="Proteomes" id="UP000515153"/>
    </source>
</evidence>
<feature type="transmembrane region" description="Helical" evidence="2">
    <location>
        <begin position="48"/>
        <end position="67"/>
    </location>
</feature>
<organism evidence="3 4">
    <name type="scientific">Pyricularia grisea</name>
    <name type="common">Crabgrass-specific blast fungus</name>
    <name type="synonym">Magnaporthe grisea</name>
    <dbReference type="NCBI Taxonomy" id="148305"/>
    <lineage>
        <taxon>Eukaryota</taxon>
        <taxon>Fungi</taxon>
        <taxon>Dikarya</taxon>
        <taxon>Ascomycota</taxon>
        <taxon>Pezizomycotina</taxon>
        <taxon>Sordariomycetes</taxon>
        <taxon>Sordariomycetidae</taxon>
        <taxon>Magnaporthales</taxon>
        <taxon>Pyriculariaceae</taxon>
        <taxon>Pyricularia</taxon>
    </lineage>
</organism>
<dbReference type="Proteomes" id="UP000515153">
    <property type="component" value="Unplaced"/>
</dbReference>
<keyword evidence="2" id="KW-1133">Transmembrane helix</keyword>
<feature type="transmembrane region" description="Helical" evidence="2">
    <location>
        <begin position="73"/>
        <end position="91"/>
    </location>
</feature>
<feature type="transmembrane region" description="Helical" evidence="2">
    <location>
        <begin position="152"/>
        <end position="171"/>
    </location>
</feature>
<reference evidence="4" key="2">
    <citation type="submission" date="2019-10" db="EMBL/GenBank/DDBJ databases">
        <authorList>
            <consortium name="NCBI Genome Project"/>
        </authorList>
    </citation>
    <scope>NUCLEOTIDE SEQUENCE</scope>
    <source>
        <strain evidence="4">NI907</strain>
    </source>
</reference>
<reference evidence="4" key="1">
    <citation type="journal article" date="2019" name="Mol. Biol. Evol.">
        <title>Blast fungal genomes show frequent chromosomal changes, gene gains and losses, and effector gene turnover.</title>
        <authorList>
            <person name="Gomez Luciano L.B."/>
            <person name="Jason Tsai I."/>
            <person name="Chuma I."/>
            <person name="Tosa Y."/>
            <person name="Chen Y.H."/>
            <person name="Li J.Y."/>
            <person name="Li M.Y."/>
            <person name="Jade Lu M.Y."/>
            <person name="Nakayashiki H."/>
            <person name="Li W.H."/>
        </authorList>
    </citation>
    <scope>NUCLEOTIDE SEQUENCE</scope>
    <source>
        <strain evidence="4">NI907</strain>
    </source>
</reference>
<keyword evidence="2" id="KW-0472">Membrane</keyword>
<protein>
    <submittedName>
        <fullName evidence="4">Uncharacterized protein</fullName>
    </submittedName>
</protein>
<keyword evidence="3" id="KW-1185">Reference proteome</keyword>
<feature type="region of interest" description="Disordered" evidence="1">
    <location>
        <begin position="214"/>
        <end position="236"/>
    </location>
</feature>
<sequence>MTSGRTMFPTIAPPAWPAQLQSSTWSVSPTIVDGGSQGPTLNHTVARYFALASFRGLFTFAGFVFLSPFVESLAQNAVILAFLLLVAELLTAHRSLKASDMEAKRAWTIANLALFIAVFMSLIVGIAAPASLKPFPPGSDRRGEPAPLIVRTPTIWAFLATVGAGFTLPAVRVRNWRRGLDSGVDKFPGVDAPVHSPASTAVTLGSEGFVGEPAALEQPYSDSPDSQRTDLSGMEGEGGALADAFAIQNNA</sequence>
<feature type="transmembrane region" description="Helical" evidence="2">
    <location>
        <begin position="112"/>
        <end position="132"/>
    </location>
</feature>
<gene>
    <name evidence="4" type="ORF">PgNI_07127</name>
</gene>
<dbReference type="KEGG" id="pgri:PgNI_07127"/>
<name>A0A6P8B0Q8_PYRGI</name>
<dbReference type="GeneID" id="41962053"/>